<organism evidence="1 2">
    <name type="scientific">Mangrovactinospora gilvigrisea</name>
    <dbReference type="NCBI Taxonomy" id="1428644"/>
    <lineage>
        <taxon>Bacteria</taxon>
        <taxon>Bacillati</taxon>
        <taxon>Actinomycetota</taxon>
        <taxon>Actinomycetes</taxon>
        <taxon>Kitasatosporales</taxon>
        <taxon>Streptomycetaceae</taxon>
        <taxon>Mangrovactinospora</taxon>
    </lineage>
</organism>
<protein>
    <submittedName>
        <fullName evidence="1">Uncharacterized protein</fullName>
    </submittedName>
</protein>
<dbReference type="Proteomes" id="UP000243342">
    <property type="component" value="Unassembled WGS sequence"/>
</dbReference>
<accession>A0A1J7C3L3</accession>
<evidence type="ECO:0000313" key="2">
    <source>
        <dbReference type="Proteomes" id="UP000243342"/>
    </source>
</evidence>
<comment type="caution">
    <text evidence="1">The sequence shown here is derived from an EMBL/GenBank/DDBJ whole genome shotgun (WGS) entry which is preliminary data.</text>
</comment>
<name>A0A1J7C3L3_9ACTN</name>
<proteinExistence type="predicted"/>
<gene>
    <name evidence="1" type="ORF">BIV57_18025</name>
</gene>
<dbReference type="EMBL" id="MLCF01000113">
    <property type="protein sequence ID" value="OIV36136.1"/>
    <property type="molecule type" value="Genomic_DNA"/>
</dbReference>
<dbReference type="RefSeq" id="WP_071657932.1">
    <property type="nucleotide sequence ID" value="NZ_MLCF01000113.1"/>
</dbReference>
<sequence>MNDREIEAMRAKIEELTRTKLGARKIREGFEFDGSKFRVSYEKDGTERFEMQFWGTYGKGRFDWVQGRWGRLNETAEAIATDYVMWIKDILPNSYANYIGNSATGNADGGVLPPEFK</sequence>
<evidence type="ECO:0000313" key="1">
    <source>
        <dbReference type="EMBL" id="OIV36136.1"/>
    </source>
</evidence>
<dbReference type="AlphaFoldDB" id="A0A1J7C3L3"/>
<reference evidence="1 2" key="1">
    <citation type="submission" date="2016-10" db="EMBL/GenBank/DDBJ databases">
        <title>Genome sequence of Streptomyces gilvigriseus MUSC 26.</title>
        <authorList>
            <person name="Lee L.-H."/>
            <person name="Ser H.-L."/>
        </authorList>
    </citation>
    <scope>NUCLEOTIDE SEQUENCE [LARGE SCALE GENOMIC DNA]</scope>
    <source>
        <strain evidence="1 2">MUSC 26</strain>
    </source>
</reference>
<keyword evidence="2" id="KW-1185">Reference proteome</keyword>